<evidence type="ECO:0000313" key="3">
    <source>
        <dbReference type="Proteomes" id="UP000199476"/>
    </source>
</evidence>
<accession>A0A1G9TQN4</accession>
<evidence type="ECO:0000313" key="2">
    <source>
        <dbReference type="EMBL" id="SDM50086.1"/>
    </source>
</evidence>
<sequence length="172" mass="20345">MTGKKRKANSFKVLASKLEQDWETALELAERVNKFAEKVNDNSAEQELNPNIYAAALSLQHYYTCLETAFKRIVREIDDTSITGEQWHKLLLEHMAVKVEGVRPAFFDRKVKEKLDKLRRFRHLVRHGYEREPDWEQLLSLINLMNELNDVLDERFAAFIDYLYEVAKELEE</sequence>
<name>A0A1G9TQN4_9FIRM</name>
<evidence type="ECO:0000259" key="1">
    <source>
        <dbReference type="Pfam" id="PF20797"/>
    </source>
</evidence>
<feature type="domain" description="HepT-like" evidence="1">
    <location>
        <begin position="54"/>
        <end position="162"/>
    </location>
</feature>
<dbReference type="STRING" id="321763.SAMN04488692_1452"/>
<organism evidence="2 3">
    <name type="scientific">Halarsenatibacter silvermanii</name>
    <dbReference type="NCBI Taxonomy" id="321763"/>
    <lineage>
        <taxon>Bacteria</taxon>
        <taxon>Bacillati</taxon>
        <taxon>Bacillota</taxon>
        <taxon>Clostridia</taxon>
        <taxon>Halanaerobiales</taxon>
        <taxon>Halarsenatibacteraceae</taxon>
        <taxon>Halarsenatibacter</taxon>
    </lineage>
</organism>
<reference evidence="2 3" key="1">
    <citation type="submission" date="2016-10" db="EMBL/GenBank/DDBJ databases">
        <authorList>
            <person name="de Groot N.N."/>
        </authorList>
    </citation>
    <scope>NUCLEOTIDE SEQUENCE [LARGE SCALE GENOMIC DNA]</scope>
    <source>
        <strain evidence="2 3">SLAS-1</strain>
    </source>
</reference>
<keyword evidence="3" id="KW-1185">Reference proteome</keyword>
<dbReference type="Pfam" id="PF20797">
    <property type="entry name" value="HepT-like_2"/>
    <property type="match status" value="1"/>
</dbReference>
<gene>
    <name evidence="2" type="ORF">SAMN04488692_1452</name>
</gene>
<dbReference type="AlphaFoldDB" id="A0A1G9TQN4"/>
<dbReference type="InterPro" id="IPR048769">
    <property type="entry name" value="HepT-like_dom"/>
</dbReference>
<dbReference type="RefSeq" id="WP_089762386.1">
    <property type="nucleotide sequence ID" value="NZ_FNGO01000045.1"/>
</dbReference>
<proteinExistence type="predicted"/>
<protein>
    <recommendedName>
        <fullName evidence="1">HepT-like domain-containing protein</fullName>
    </recommendedName>
</protein>
<dbReference type="OrthoDB" id="9792853at2"/>
<dbReference type="EMBL" id="FNGO01000045">
    <property type="protein sequence ID" value="SDM50086.1"/>
    <property type="molecule type" value="Genomic_DNA"/>
</dbReference>
<dbReference type="Proteomes" id="UP000199476">
    <property type="component" value="Unassembled WGS sequence"/>
</dbReference>